<keyword evidence="2" id="KW-0843">Virulence</keyword>
<dbReference type="CDD" id="cd11618">
    <property type="entry name" value="ChtBD1_1"/>
    <property type="match status" value="1"/>
</dbReference>
<dbReference type="PANTHER" id="PTHR34997">
    <property type="entry name" value="AM15"/>
    <property type="match status" value="1"/>
</dbReference>
<dbReference type="InterPro" id="IPR001002">
    <property type="entry name" value="Chitin-bd_1"/>
</dbReference>
<name>A0AA40CMF5_9PEZI</name>
<evidence type="ECO:0000256" key="2">
    <source>
        <dbReference type="ARBA" id="ARBA00023026"/>
    </source>
</evidence>
<dbReference type="PROSITE" id="PS51782">
    <property type="entry name" value="LYSM"/>
    <property type="match status" value="1"/>
</dbReference>
<proteinExistence type="inferred from homology"/>
<dbReference type="SMART" id="SM00270">
    <property type="entry name" value="ChtBD1"/>
    <property type="match status" value="1"/>
</dbReference>
<dbReference type="InterPro" id="IPR036779">
    <property type="entry name" value="LysM_dom_sf"/>
</dbReference>
<gene>
    <name evidence="8" type="ORF">B0T16DRAFT_430253</name>
</gene>
<evidence type="ECO:0000256" key="5">
    <source>
        <dbReference type="SAM" id="SignalP"/>
    </source>
</evidence>
<dbReference type="EMBL" id="JAULSV010000005">
    <property type="protein sequence ID" value="KAK0643792.1"/>
    <property type="molecule type" value="Genomic_DNA"/>
</dbReference>
<dbReference type="AlphaFoldDB" id="A0AA40CMF5"/>
<comment type="caution">
    <text evidence="8">The sequence shown here is derived from an EMBL/GenBank/DDBJ whole genome shotgun (WGS) entry which is preliminary data.</text>
</comment>
<comment type="caution">
    <text evidence="4">Lacks conserved residue(s) required for the propagation of feature annotation.</text>
</comment>
<dbReference type="CDD" id="cd00118">
    <property type="entry name" value="LysM"/>
    <property type="match status" value="1"/>
</dbReference>
<dbReference type="Gene3D" id="3.10.350.10">
    <property type="entry name" value="LysM domain"/>
    <property type="match status" value="2"/>
</dbReference>
<dbReference type="PROSITE" id="PS50941">
    <property type="entry name" value="CHIT_BIND_I_2"/>
    <property type="match status" value="1"/>
</dbReference>
<accession>A0AA40CMF5</accession>
<evidence type="ECO:0008006" key="10">
    <source>
        <dbReference type="Google" id="ProtNLM"/>
    </source>
</evidence>
<dbReference type="PANTHER" id="PTHR34997:SF1">
    <property type="entry name" value="PEPTIDOGLYCAN-BINDING LYSIN DOMAIN"/>
    <property type="match status" value="1"/>
</dbReference>
<protein>
    <recommendedName>
        <fullName evidence="10">Carbohydrate-binding module family 18 protein</fullName>
    </recommendedName>
</protein>
<feature type="domain" description="Chitin-binding type-1" evidence="6">
    <location>
        <begin position="107"/>
        <end position="151"/>
    </location>
</feature>
<evidence type="ECO:0000256" key="3">
    <source>
        <dbReference type="ARBA" id="ARBA00044955"/>
    </source>
</evidence>
<keyword evidence="5" id="KW-0732">Signal</keyword>
<keyword evidence="9" id="KW-1185">Reference proteome</keyword>
<keyword evidence="1 4" id="KW-0147">Chitin-binding</keyword>
<dbReference type="SUPFAM" id="SSF54106">
    <property type="entry name" value="LysM domain"/>
    <property type="match status" value="1"/>
</dbReference>
<evidence type="ECO:0000259" key="6">
    <source>
        <dbReference type="PROSITE" id="PS50941"/>
    </source>
</evidence>
<feature type="disulfide bond" evidence="4">
    <location>
        <begin position="110"/>
        <end position="125"/>
    </location>
</feature>
<dbReference type="Gene3D" id="3.30.60.10">
    <property type="entry name" value="Endochitinase-like"/>
    <property type="match status" value="1"/>
</dbReference>
<comment type="similarity">
    <text evidence="3">Belongs to the secreted LysM effector family.</text>
</comment>
<organism evidence="8 9">
    <name type="scientific">Cercophora newfieldiana</name>
    <dbReference type="NCBI Taxonomy" id="92897"/>
    <lineage>
        <taxon>Eukaryota</taxon>
        <taxon>Fungi</taxon>
        <taxon>Dikarya</taxon>
        <taxon>Ascomycota</taxon>
        <taxon>Pezizomycotina</taxon>
        <taxon>Sordariomycetes</taxon>
        <taxon>Sordariomycetidae</taxon>
        <taxon>Sordariales</taxon>
        <taxon>Lasiosphaeriaceae</taxon>
        <taxon>Cercophora</taxon>
    </lineage>
</organism>
<dbReference type="InterPro" id="IPR018392">
    <property type="entry name" value="LysM"/>
</dbReference>
<sequence length="342" mass="34625">MVSATLVRGLAALALSVGAQAQATCVQTVTARAGDTCASLAELAGISVTQFLRSNPYVTSCSALIGGAVYCKEGTATGPPTVPAASSTRSSIPVETSPSGELRVSSDGSCGGSVTCAGSRFGLCCSAHGFCGTSPDYCGEGCQVGLGECGAAVVVPSSPAVSGPVQQPTGNPGTATSTITITATIFVTSTVAETTGTTTSTAVVTTTTLAYGSTTSTIVQSVTATATTTQTIRATVVVTSTVFQTSTIQGPEPTPVRPSPVLPGTARNCKSFDKILESDTCRTLATRNDILLRDFYRLNPSVSSSILNSLLCTPDLVSQLLSGLCKINCDNLWTGYYVCTST</sequence>
<evidence type="ECO:0000313" key="8">
    <source>
        <dbReference type="EMBL" id="KAK0643792.1"/>
    </source>
</evidence>
<feature type="chain" id="PRO_5041227795" description="Carbohydrate-binding module family 18 protein" evidence="5">
    <location>
        <begin position="22"/>
        <end position="342"/>
    </location>
</feature>
<dbReference type="SUPFAM" id="SSF57016">
    <property type="entry name" value="Plant lectins/antimicrobial peptides"/>
    <property type="match status" value="1"/>
</dbReference>
<evidence type="ECO:0000256" key="4">
    <source>
        <dbReference type="PROSITE-ProRule" id="PRU00261"/>
    </source>
</evidence>
<keyword evidence="4" id="KW-1015">Disulfide bond</keyword>
<dbReference type="Pfam" id="PF01476">
    <property type="entry name" value="LysM"/>
    <property type="match status" value="1"/>
</dbReference>
<reference evidence="8" key="1">
    <citation type="submission" date="2023-06" db="EMBL/GenBank/DDBJ databases">
        <title>Genome-scale phylogeny and comparative genomics of the fungal order Sordariales.</title>
        <authorList>
            <consortium name="Lawrence Berkeley National Laboratory"/>
            <person name="Hensen N."/>
            <person name="Bonometti L."/>
            <person name="Westerberg I."/>
            <person name="Brannstrom I.O."/>
            <person name="Guillou S."/>
            <person name="Cros-Aarteil S."/>
            <person name="Calhoun S."/>
            <person name="Haridas S."/>
            <person name="Kuo A."/>
            <person name="Mondo S."/>
            <person name="Pangilinan J."/>
            <person name="Riley R."/>
            <person name="Labutti K."/>
            <person name="Andreopoulos B."/>
            <person name="Lipzen A."/>
            <person name="Chen C."/>
            <person name="Yanf M."/>
            <person name="Daum C."/>
            <person name="Ng V."/>
            <person name="Clum A."/>
            <person name="Steindorff A."/>
            <person name="Ohm R."/>
            <person name="Martin F."/>
            <person name="Silar P."/>
            <person name="Natvig D."/>
            <person name="Lalanne C."/>
            <person name="Gautier V."/>
            <person name="Ament-Velasquez S.L."/>
            <person name="Kruys A."/>
            <person name="Hutchinson M.I."/>
            <person name="Powell A.J."/>
            <person name="Barry K."/>
            <person name="Miller A.N."/>
            <person name="Grigoriev I.V."/>
            <person name="Debuchy R."/>
            <person name="Gladieux P."/>
            <person name="Thoren M.H."/>
            <person name="Johannesson H."/>
        </authorList>
    </citation>
    <scope>NUCLEOTIDE SEQUENCE</scope>
    <source>
        <strain evidence="8">SMH2532-1</strain>
    </source>
</reference>
<evidence type="ECO:0000313" key="9">
    <source>
        <dbReference type="Proteomes" id="UP001174936"/>
    </source>
</evidence>
<feature type="domain" description="LysM" evidence="7">
    <location>
        <begin position="27"/>
        <end position="72"/>
    </location>
</feature>
<feature type="signal peptide" evidence="5">
    <location>
        <begin position="1"/>
        <end position="21"/>
    </location>
</feature>
<evidence type="ECO:0000256" key="1">
    <source>
        <dbReference type="ARBA" id="ARBA00022669"/>
    </source>
</evidence>
<dbReference type="InterPro" id="IPR036861">
    <property type="entry name" value="Endochitinase-like_sf"/>
</dbReference>
<dbReference type="GO" id="GO:0008061">
    <property type="term" value="F:chitin binding"/>
    <property type="evidence" value="ECO:0007669"/>
    <property type="project" value="UniProtKB-UniRule"/>
</dbReference>
<dbReference type="InterPro" id="IPR052210">
    <property type="entry name" value="LysM1-like"/>
</dbReference>
<dbReference type="Proteomes" id="UP001174936">
    <property type="component" value="Unassembled WGS sequence"/>
</dbReference>
<evidence type="ECO:0000259" key="7">
    <source>
        <dbReference type="PROSITE" id="PS51782"/>
    </source>
</evidence>
<feature type="disulfide bond" evidence="4">
    <location>
        <begin position="124"/>
        <end position="138"/>
    </location>
</feature>